<comment type="caution">
    <text evidence="2">The sequence shown here is derived from an EMBL/GenBank/DDBJ whole genome shotgun (WGS) entry which is preliminary data.</text>
</comment>
<dbReference type="AlphaFoldDB" id="A0A8H4VMY2"/>
<dbReference type="GO" id="GO:0004061">
    <property type="term" value="F:arylformamidase activity"/>
    <property type="evidence" value="ECO:0007669"/>
    <property type="project" value="InterPro"/>
</dbReference>
<name>A0A8H4VMY2_9AGAR</name>
<organism evidence="2 3">
    <name type="scientific">Agrocybe pediades</name>
    <dbReference type="NCBI Taxonomy" id="84607"/>
    <lineage>
        <taxon>Eukaryota</taxon>
        <taxon>Fungi</taxon>
        <taxon>Dikarya</taxon>
        <taxon>Basidiomycota</taxon>
        <taxon>Agaricomycotina</taxon>
        <taxon>Agaricomycetes</taxon>
        <taxon>Agaricomycetidae</taxon>
        <taxon>Agaricales</taxon>
        <taxon>Agaricineae</taxon>
        <taxon>Strophariaceae</taxon>
        <taxon>Agrocybe</taxon>
    </lineage>
</organism>
<accession>A0A8H4VMY2</accession>
<dbReference type="InterPro" id="IPR037175">
    <property type="entry name" value="KFase_sf"/>
</dbReference>
<dbReference type="Gene3D" id="3.50.30.50">
    <property type="entry name" value="Putative cyclase"/>
    <property type="match status" value="1"/>
</dbReference>
<dbReference type="EMBL" id="JAACJL010000044">
    <property type="protein sequence ID" value="KAF4615522.1"/>
    <property type="molecule type" value="Genomic_DNA"/>
</dbReference>
<keyword evidence="3" id="KW-1185">Reference proteome</keyword>
<evidence type="ECO:0000313" key="3">
    <source>
        <dbReference type="Proteomes" id="UP000521872"/>
    </source>
</evidence>
<reference evidence="2 3" key="1">
    <citation type="submission" date="2019-12" db="EMBL/GenBank/DDBJ databases">
        <authorList>
            <person name="Floudas D."/>
            <person name="Bentzer J."/>
            <person name="Ahren D."/>
            <person name="Johansson T."/>
            <person name="Persson P."/>
            <person name="Tunlid A."/>
        </authorList>
    </citation>
    <scope>NUCLEOTIDE SEQUENCE [LARGE SCALE GENOMIC DNA]</scope>
    <source>
        <strain evidence="2 3">CBS 102.39</strain>
    </source>
</reference>
<dbReference type="Proteomes" id="UP000521872">
    <property type="component" value="Unassembled WGS sequence"/>
</dbReference>
<protein>
    <submittedName>
        <fullName evidence="2">Uncharacterized protein</fullName>
    </submittedName>
</protein>
<feature type="compositionally biased region" description="Low complexity" evidence="1">
    <location>
        <begin position="8"/>
        <end position="23"/>
    </location>
</feature>
<dbReference type="PANTHER" id="PTHR34861">
    <property type="match status" value="1"/>
</dbReference>
<gene>
    <name evidence="2" type="ORF">D9613_003500</name>
</gene>
<sequence length="173" mass="19535">MSMRRLKSVVSHLVPHSKSSSSSEMAKLPTFDELPHFKNFPGCAWSVWGADDQLGTVNLLTEKVVQQAASEEIKSVSSLYSAKPVSALHTILTVTGGRLGRTVSLNWPINFPDKPMFNRKTPEVKMIMKRENGMPRDDEIHMNTQSGSQWDGMRHYGLIEHGVFYNKQVLFLF</sequence>
<evidence type="ECO:0000256" key="1">
    <source>
        <dbReference type="SAM" id="MobiDB-lite"/>
    </source>
</evidence>
<evidence type="ECO:0000313" key="2">
    <source>
        <dbReference type="EMBL" id="KAF4615522.1"/>
    </source>
</evidence>
<feature type="region of interest" description="Disordered" evidence="1">
    <location>
        <begin position="1"/>
        <end position="25"/>
    </location>
</feature>
<dbReference type="GO" id="GO:0019441">
    <property type="term" value="P:L-tryptophan catabolic process to kynurenine"/>
    <property type="evidence" value="ECO:0007669"/>
    <property type="project" value="InterPro"/>
</dbReference>
<proteinExistence type="predicted"/>